<dbReference type="InterPro" id="IPR015525">
    <property type="entry name" value="BRCA2"/>
</dbReference>
<dbReference type="GO" id="GO:0005634">
    <property type="term" value="C:nucleus"/>
    <property type="evidence" value="ECO:0007669"/>
    <property type="project" value="TreeGrafter"/>
</dbReference>
<dbReference type="EMBL" id="ATLV01016197">
    <property type="status" value="NOT_ANNOTATED_CDS"/>
    <property type="molecule type" value="Genomic_DNA"/>
</dbReference>
<dbReference type="Pfam" id="PF09104">
    <property type="entry name" value="BRCA-2_OB3"/>
    <property type="match status" value="1"/>
</dbReference>
<evidence type="ECO:0000256" key="2">
    <source>
        <dbReference type="SAM" id="MobiDB-lite"/>
    </source>
</evidence>
<dbReference type="SUPFAM" id="SSF50249">
    <property type="entry name" value="Nucleic acid-binding proteins"/>
    <property type="match status" value="3"/>
</dbReference>
<dbReference type="InterPro" id="IPR015187">
    <property type="entry name" value="BRCA2_OB_1"/>
</dbReference>
<dbReference type="EMBL" id="KE525061">
    <property type="protein sequence ID" value="KFB41154.1"/>
    <property type="molecule type" value="Genomic_DNA"/>
</dbReference>
<sequence length="711" mass="80259">MDNVMAFRFSMIDYYGEALCNSNTTGIPIGSDGEAILLMDQHSTVGVEEMRLCFLASLGIDPRLVPSGWVENGWRWIVTKLSALERNLNDHFTGSLTPENVFHQLQYRYHIEIDCARRPPLKKVLEKDDIASRRMVLFVSNVFPIDGTMVDRELELSDGWYAVRTVIDSPLAAAVREGKITIGTKLMIQGGELLNHKDGCSPLEVPPEVRLKIHTNATRRVRWPVKLGYYRCPVPFLTPCSAIVDRGGLICRLRAIVVRVYPLVYVEKSSSESHGSVLRSERMQQRHSRRNDASQLDSLHKLYNQIQQEIESERRTAANTLNRNVRVTESTPCSQLQELLEGGLDVSFLDMELTLSQQAVIQRFQQQRQEELQQEINRRVKSQMDKRSGRSSVTSLLKVRLMDRVKPDRAFVLSIWRPSDDVRFVMQEQNYLEATNITANGCKNNDVQLTAHKSSTYTKLPIPGDVSNELLRFNRAITPIASIDALSFRPAFSEFDTIGVVVHVGSVDSKKFQSIYLADTAMELLCVNFWHGLAEYAYDDVVHERAILCVANLQWRTIGRQNQAIPQSFATEYTTFTEKPRSGQQRAEWDRFQLQLDAIDGDEFFQRCQEKVRELKDTLGSIGTPTANGNFSTPNAQRSMSRMLHAQHSTPLGTGTGGSMVQRKIETLATIYGSPPKLSPIVIRSNPILRKGFKTPARLDEGHSGSPASKG</sequence>
<reference evidence="7" key="2">
    <citation type="submission" date="2020-05" db="UniProtKB">
        <authorList>
            <consortium name="EnsemblMetazoa"/>
        </authorList>
    </citation>
    <scope>IDENTIFICATION</scope>
</reference>
<dbReference type="InterPro" id="IPR015252">
    <property type="entry name" value="BRCA2_hlx"/>
</dbReference>
<dbReference type="GO" id="GO:0006355">
    <property type="term" value="P:regulation of DNA-templated transcription"/>
    <property type="evidence" value="ECO:0007669"/>
    <property type="project" value="TreeGrafter"/>
</dbReference>
<evidence type="ECO:0000259" key="3">
    <source>
        <dbReference type="Pfam" id="PF09103"/>
    </source>
</evidence>
<dbReference type="GO" id="GO:0000724">
    <property type="term" value="P:double-strand break repair via homologous recombination"/>
    <property type="evidence" value="ECO:0007669"/>
    <property type="project" value="InterPro"/>
</dbReference>
<organism evidence="6">
    <name type="scientific">Anopheles sinensis</name>
    <name type="common">Mosquito</name>
    <dbReference type="NCBI Taxonomy" id="74873"/>
    <lineage>
        <taxon>Eukaryota</taxon>
        <taxon>Metazoa</taxon>
        <taxon>Ecdysozoa</taxon>
        <taxon>Arthropoda</taxon>
        <taxon>Hexapoda</taxon>
        <taxon>Insecta</taxon>
        <taxon>Pterygota</taxon>
        <taxon>Neoptera</taxon>
        <taxon>Endopterygota</taxon>
        <taxon>Diptera</taxon>
        <taxon>Nematocera</taxon>
        <taxon>Culicoidea</taxon>
        <taxon>Culicidae</taxon>
        <taxon>Anophelinae</taxon>
        <taxon>Anopheles</taxon>
    </lineage>
</organism>
<dbReference type="EMBL" id="ATLV01016196">
    <property type="status" value="NOT_ANNOTATED_CDS"/>
    <property type="molecule type" value="Genomic_DNA"/>
</dbReference>
<reference evidence="6 8" key="1">
    <citation type="journal article" date="2014" name="BMC Genomics">
        <title>Genome sequence of Anopheles sinensis provides insight into genetics basis of mosquito competence for malaria parasites.</title>
        <authorList>
            <person name="Zhou D."/>
            <person name="Zhang D."/>
            <person name="Ding G."/>
            <person name="Shi L."/>
            <person name="Hou Q."/>
            <person name="Ye Y."/>
            <person name="Xu Y."/>
            <person name="Zhou H."/>
            <person name="Xiong C."/>
            <person name="Li S."/>
            <person name="Yu J."/>
            <person name="Hong S."/>
            <person name="Yu X."/>
            <person name="Zou P."/>
            <person name="Chen C."/>
            <person name="Chang X."/>
            <person name="Wang W."/>
            <person name="Lv Y."/>
            <person name="Sun Y."/>
            <person name="Ma L."/>
            <person name="Shen B."/>
            <person name="Zhu C."/>
        </authorList>
    </citation>
    <scope>NUCLEOTIDE SEQUENCE [LARGE SCALE GENOMIC DNA]</scope>
</reference>
<dbReference type="Proteomes" id="UP000030765">
    <property type="component" value="Unassembled WGS sequence"/>
</dbReference>
<dbReference type="Pfam" id="PF09169">
    <property type="entry name" value="BRCA-2_helical"/>
    <property type="match status" value="1"/>
</dbReference>
<evidence type="ECO:0000313" key="6">
    <source>
        <dbReference type="EMBL" id="KFB41154.1"/>
    </source>
</evidence>
<accession>A0A084VT60</accession>
<dbReference type="SUPFAM" id="SSF81872">
    <property type="entry name" value="BRCA2 helical domain"/>
    <property type="match status" value="1"/>
</dbReference>
<evidence type="ECO:0000256" key="1">
    <source>
        <dbReference type="SAM" id="Coils"/>
    </source>
</evidence>
<keyword evidence="1" id="KW-0175">Coiled coil</keyword>
<dbReference type="InterPro" id="IPR036315">
    <property type="entry name" value="BRCA2_hlx_sf"/>
</dbReference>
<protein>
    <submittedName>
        <fullName evidence="6">AGAP007032-PA-like protein</fullName>
    </submittedName>
</protein>
<dbReference type="Pfam" id="PF09103">
    <property type="entry name" value="BRCA-2_OB1"/>
    <property type="match status" value="1"/>
</dbReference>
<dbReference type="AlphaFoldDB" id="A0A084VT60"/>
<feature type="coiled-coil region" evidence="1">
    <location>
        <begin position="296"/>
        <end position="323"/>
    </location>
</feature>
<feature type="domain" description="Breast cancer type 2 susceptibility protein helical" evidence="5">
    <location>
        <begin position="2"/>
        <end position="114"/>
    </location>
</feature>
<dbReference type="VEuPathDB" id="VectorBase:ASIS003715"/>
<dbReference type="SUPFAM" id="SSF81878">
    <property type="entry name" value="BRCA2 tower domain"/>
    <property type="match status" value="1"/>
</dbReference>
<evidence type="ECO:0000259" key="5">
    <source>
        <dbReference type="Pfam" id="PF09169"/>
    </source>
</evidence>
<feature type="region of interest" description="Disordered" evidence="2">
    <location>
        <begin position="275"/>
        <end position="294"/>
    </location>
</feature>
<feature type="domain" description="BRCA2 OB1" evidence="3">
    <location>
        <begin position="119"/>
        <end position="231"/>
    </location>
</feature>
<feature type="domain" description="BRCA2 OB3" evidence="4">
    <location>
        <begin position="475"/>
        <end position="616"/>
    </location>
</feature>
<dbReference type="CDD" id="cd04493">
    <property type="entry name" value="BRCA2DBD_OB1"/>
    <property type="match status" value="1"/>
</dbReference>
<dbReference type="VEuPathDB" id="VectorBase:ASIC008709"/>
<dbReference type="OrthoDB" id="21095at2759"/>
<dbReference type="STRING" id="74873.A0A084VT60"/>
<keyword evidence="8" id="KW-1185">Reference proteome</keyword>
<evidence type="ECO:0000259" key="4">
    <source>
        <dbReference type="Pfam" id="PF09104"/>
    </source>
</evidence>
<dbReference type="PANTHER" id="PTHR11289:SF0">
    <property type="entry name" value="BREAST CANCER TYPE 2 SUSCEPTIBILITY PROTEIN"/>
    <property type="match status" value="1"/>
</dbReference>
<dbReference type="Gene3D" id="2.40.50.140">
    <property type="entry name" value="Nucleic acid-binding proteins"/>
    <property type="match status" value="4"/>
</dbReference>
<dbReference type="CDD" id="cd04495">
    <property type="entry name" value="BRCA2DBD_OB3"/>
    <property type="match status" value="1"/>
</dbReference>
<proteinExistence type="predicted"/>
<evidence type="ECO:0000313" key="7">
    <source>
        <dbReference type="EnsemblMetazoa" id="ASIC008709-PA"/>
    </source>
</evidence>
<name>A0A084VT60_ANOSI</name>
<dbReference type="EnsemblMetazoa" id="ASIC008709-RA">
    <property type="protein sequence ID" value="ASIC008709-PA"/>
    <property type="gene ID" value="ASIC008709"/>
</dbReference>
<dbReference type="InterPro" id="IPR012340">
    <property type="entry name" value="NA-bd_OB-fold"/>
</dbReference>
<evidence type="ECO:0000313" key="8">
    <source>
        <dbReference type="Proteomes" id="UP000030765"/>
    </source>
</evidence>
<dbReference type="OMA" id="MEWEAVE"/>
<gene>
    <name evidence="6" type="ORF">ZHAS_00008709</name>
</gene>
<dbReference type="PANTHER" id="PTHR11289">
    <property type="entry name" value="BREAST CANCER TYPE 2 SUSCEPTIBILITY PROTEIN BRCA2"/>
    <property type="match status" value="1"/>
</dbReference>
<dbReference type="InterPro" id="IPR015188">
    <property type="entry name" value="BRCA2_OB_3"/>
</dbReference>